<feature type="transmembrane region" description="Helical" evidence="7">
    <location>
        <begin position="31"/>
        <end position="51"/>
    </location>
</feature>
<evidence type="ECO:0000256" key="2">
    <source>
        <dbReference type="ARBA" id="ARBA00022729"/>
    </source>
</evidence>
<dbReference type="InterPro" id="IPR036508">
    <property type="entry name" value="Chitin-bd_dom_sf"/>
</dbReference>
<feature type="region of interest" description="Disordered" evidence="6">
    <location>
        <begin position="374"/>
        <end position="393"/>
    </location>
</feature>
<dbReference type="GO" id="GO:0005576">
    <property type="term" value="C:extracellular region"/>
    <property type="evidence" value="ECO:0007669"/>
    <property type="project" value="InterPro"/>
</dbReference>
<keyword evidence="2" id="KW-0732">Signal</keyword>
<organism evidence="9 10">
    <name type="scientific">Folsomia candida</name>
    <name type="common">Springtail</name>
    <dbReference type="NCBI Taxonomy" id="158441"/>
    <lineage>
        <taxon>Eukaryota</taxon>
        <taxon>Metazoa</taxon>
        <taxon>Ecdysozoa</taxon>
        <taxon>Arthropoda</taxon>
        <taxon>Hexapoda</taxon>
        <taxon>Collembola</taxon>
        <taxon>Entomobryomorpha</taxon>
        <taxon>Isotomoidea</taxon>
        <taxon>Isotomidae</taxon>
        <taxon>Proisotominae</taxon>
        <taxon>Folsomia</taxon>
    </lineage>
</organism>
<gene>
    <name evidence="9" type="ORF">Fcan01_13632</name>
</gene>
<dbReference type="InterPro" id="IPR002557">
    <property type="entry name" value="Chitin-bd_dom"/>
</dbReference>
<evidence type="ECO:0000256" key="1">
    <source>
        <dbReference type="ARBA" id="ARBA00022669"/>
    </source>
</evidence>
<dbReference type="AlphaFoldDB" id="A0A226E4M2"/>
<reference evidence="9 10" key="1">
    <citation type="submission" date="2015-12" db="EMBL/GenBank/DDBJ databases">
        <title>The genome of Folsomia candida.</title>
        <authorList>
            <person name="Faddeeva A."/>
            <person name="Derks M.F."/>
            <person name="Anvar Y."/>
            <person name="Smit S."/>
            <person name="Van Straalen N."/>
            <person name="Roelofs D."/>
        </authorList>
    </citation>
    <scope>NUCLEOTIDE SEQUENCE [LARGE SCALE GENOMIC DNA]</scope>
    <source>
        <strain evidence="9 10">VU population</strain>
        <tissue evidence="9">Whole body</tissue>
    </source>
</reference>
<dbReference type="EMBL" id="LNIX01000007">
    <property type="protein sequence ID" value="OXA52228.1"/>
    <property type="molecule type" value="Genomic_DNA"/>
</dbReference>
<dbReference type="OrthoDB" id="6020543at2759"/>
<keyword evidence="7" id="KW-0812">Transmembrane</keyword>
<keyword evidence="10" id="KW-1185">Reference proteome</keyword>
<feature type="domain" description="Chitin-binding type-2" evidence="8">
    <location>
        <begin position="481"/>
        <end position="534"/>
    </location>
</feature>
<dbReference type="PANTHER" id="PTHR23301:SF0">
    <property type="entry name" value="CHITIN-BINDING TYPE-2 DOMAIN-CONTAINING PROTEIN-RELATED"/>
    <property type="match status" value="1"/>
</dbReference>
<keyword evidence="3" id="KW-0677">Repeat</keyword>
<sequence length="764" mass="84428">MNIHNYNLSLRRLTSSTQTTAINKVYRMTSILFLCSRVVTLISFILILSQLSKGQLLTAEYLDAKLPFPNRCPRGVFNGDDLIYLLGGSGADGVSQNQILSLSVSTSTLQSVGVLPGNGRRGTIQSDAFGNMYYIGGGDGHHFVFKFDPVTNRSTVAASLPYNVEDSTSVKILDNNNTVYILGGDDFGDGLLAFDLELLTYANVSTLPFAINQGTSVRGNDLKMYIFDDSSTLEQKQAIELDLVTLRMMSVGPPTLPQFIYWPSSVFDGDKFAYIIGGYLPNVESDEDDDNNVLTPTGGIIQFDTVTFENRFLPVRNLPVEGLSYFTLAPAAVYVNTLNRIYFFGGQSFNYTVNGTVTHDDIFYIDLTPLSPSTLPPTTTTGGQPSTTSTPTTLTTTTLTTMTTSVAPTTTVPISTTTLNPDLFSCTDRPNGLYPHPTDCAMYIGCHDGELLVFSCPPPLLFDPVKKACDFPDVVDCDLTCVGKPDASYPHPHDCSLYIMCRSEVLNVFRCPPPLLFHPELLTCAFPEELISEFLLKADDQIRHQEFSKSTKSVKKEIDRVRIALAFVIFLLRTASEKCHRHVLLEHLFERRNGFTKEEKGLNVLNSSAIHETRDLDDVKYIISESRQNVFKFPSPVVLIIVFIEQQEVLVGSDVGDPTEGPDPDVTSSLLRPSPSNWPIADVVLLPLSSSTMFPRSLFIQTTPPKQFCSANAELNEQLIGVLQETEATNVTVILQSHIFFSGVCVLTWWRILFCYSMALVLIS</sequence>
<protein>
    <submittedName>
        <fullName evidence="9">Putative chitinase 3</fullName>
    </submittedName>
</protein>
<dbReference type="PROSITE" id="PS50940">
    <property type="entry name" value="CHIT_BIND_II"/>
    <property type="match status" value="2"/>
</dbReference>
<evidence type="ECO:0000256" key="4">
    <source>
        <dbReference type="ARBA" id="ARBA00023157"/>
    </source>
</evidence>
<evidence type="ECO:0000313" key="10">
    <source>
        <dbReference type="Proteomes" id="UP000198287"/>
    </source>
</evidence>
<evidence type="ECO:0000313" key="9">
    <source>
        <dbReference type="EMBL" id="OXA52228.1"/>
    </source>
</evidence>
<feature type="domain" description="Chitin-binding type-2" evidence="8">
    <location>
        <begin position="423"/>
        <end position="479"/>
    </location>
</feature>
<comment type="caution">
    <text evidence="9">The sequence shown here is derived from an EMBL/GenBank/DDBJ whole genome shotgun (WGS) entry which is preliminary data.</text>
</comment>
<keyword evidence="1" id="KW-0147">Chitin-binding</keyword>
<evidence type="ECO:0000256" key="6">
    <source>
        <dbReference type="SAM" id="MobiDB-lite"/>
    </source>
</evidence>
<dbReference type="Gene3D" id="2.170.140.10">
    <property type="entry name" value="Chitin binding domain"/>
    <property type="match status" value="2"/>
</dbReference>
<name>A0A226E4M2_FOLCA</name>
<evidence type="ECO:0000256" key="5">
    <source>
        <dbReference type="ARBA" id="ARBA00023180"/>
    </source>
</evidence>
<keyword evidence="7" id="KW-1133">Transmembrane helix</keyword>
<dbReference type="Pfam" id="PF01607">
    <property type="entry name" value="CBM_14"/>
    <property type="match status" value="2"/>
</dbReference>
<keyword evidence="4" id="KW-1015">Disulfide bond</keyword>
<dbReference type="GO" id="GO:0008061">
    <property type="term" value="F:chitin binding"/>
    <property type="evidence" value="ECO:0007669"/>
    <property type="project" value="UniProtKB-KW"/>
</dbReference>
<evidence type="ECO:0000256" key="3">
    <source>
        <dbReference type="ARBA" id="ARBA00022737"/>
    </source>
</evidence>
<dbReference type="SUPFAM" id="SSF117281">
    <property type="entry name" value="Kelch motif"/>
    <property type="match status" value="1"/>
</dbReference>
<proteinExistence type="predicted"/>
<dbReference type="SUPFAM" id="SSF57625">
    <property type="entry name" value="Invertebrate chitin-binding proteins"/>
    <property type="match status" value="2"/>
</dbReference>
<keyword evidence="7" id="KW-0472">Membrane</keyword>
<dbReference type="PANTHER" id="PTHR23301">
    <property type="entry name" value="CHITIN BINDING PERITROPHIN-A"/>
    <property type="match status" value="1"/>
</dbReference>
<evidence type="ECO:0000259" key="8">
    <source>
        <dbReference type="PROSITE" id="PS50940"/>
    </source>
</evidence>
<evidence type="ECO:0000256" key="7">
    <source>
        <dbReference type="SAM" id="Phobius"/>
    </source>
</evidence>
<dbReference type="Gene3D" id="2.120.10.80">
    <property type="entry name" value="Kelch-type beta propeller"/>
    <property type="match status" value="2"/>
</dbReference>
<dbReference type="Proteomes" id="UP000198287">
    <property type="component" value="Unassembled WGS sequence"/>
</dbReference>
<dbReference type="InterPro" id="IPR015915">
    <property type="entry name" value="Kelch-typ_b-propeller"/>
</dbReference>
<accession>A0A226E4M2</accession>
<keyword evidence="5" id="KW-0325">Glycoprotein</keyword>
<dbReference type="SMART" id="SM00494">
    <property type="entry name" value="ChtBD2"/>
    <property type="match status" value="2"/>
</dbReference>
<dbReference type="InterPro" id="IPR051940">
    <property type="entry name" value="Chitin_bind-dev_reg"/>
</dbReference>